<dbReference type="SUPFAM" id="SSF81383">
    <property type="entry name" value="F-box domain"/>
    <property type="match status" value="1"/>
</dbReference>
<organism evidence="4 5">
    <name type="scientific">Ridgeia piscesae</name>
    <name type="common">Tubeworm</name>
    <dbReference type="NCBI Taxonomy" id="27915"/>
    <lineage>
        <taxon>Eukaryota</taxon>
        <taxon>Metazoa</taxon>
        <taxon>Spiralia</taxon>
        <taxon>Lophotrochozoa</taxon>
        <taxon>Annelida</taxon>
        <taxon>Polychaeta</taxon>
        <taxon>Sedentaria</taxon>
        <taxon>Canalipalpata</taxon>
        <taxon>Sabellida</taxon>
        <taxon>Siboglinidae</taxon>
        <taxon>Ridgeia</taxon>
    </lineage>
</organism>
<dbReference type="InterPro" id="IPR052283">
    <property type="entry name" value="GenomicStab_NeuMorph_Reg"/>
</dbReference>
<evidence type="ECO:0008006" key="6">
    <source>
        <dbReference type="Google" id="ProtNLM"/>
    </source>
</evidence>
<evidence type="ECO:0000256" key="1">
    <source>
        <dbReference type="SAM" id="MobiDB-lite"/>
    </source>
</evidence>
<dbReference type="PROSITE" id="PS50982">
    <property type="entry name" value="MBD"/>
    <property type="match status" value="1"/>
</dbReference>
<dbReference type="InterPro" id="IPR036047">
    <property type="entry name" value="F-box-like_dom_sf"/>
</dbReference>
<dbReference type="PANTHER" id="PTHR15739">
    <property type="entry name" value="ZINC FINGER PROTEIN"/>
    <property type="match status" value="1"/>
</dbReference>
<dbReference type="SUPFAM" id="SSF57903">
    <property type="entry name" value="FYVE/PHD zinc finger"/>
    <property type="match status" value="1"/>
</dbReference>
<dbReference type="InterPro" id="IPR016177">
    <property type="entry name" value="DNA-bd_dom_sf"/>
</dbReference>
<feature type="region of interest" description="Disordered" evidence="1">
    <location>
        <begin position="597"/>
        <end position="622"/>
    </location>
</feature>
<dbReference type="GO" id="GO:0003677">
    <property type="term" value="F:DNA binding"/>
    <property type="evidence" value="ECO:0007669"/>
    <property type="project" value="InterPro"/>
</dbReference>
<keyword evidence="5" id="KW-1185">Reference proteome</keyword>
<feature type="region of interest" description="Disordered" evidence="1">
    <location>
        <begin position="1"/>
        <end position="284"/>
    </location>
</feature>
<evidence type="ECO:0000313" key="4">
    <source>
        <dbReference type="EMBL" id="KAK2187852.1"/>
    </source>
</evidence>
<dbReference type="Pfam" id="PF01429">
    <property type="entry name" value="MBD"/>
    <property type="match status" value="1"/>
</dbReference>
<dbReference type="SUPFAM" id="SSF54171">
    <property type="entry name" value="DNA-binding domain"/>
    <property type="match status" value="1"/>
</dbReference>
<evidence type="ECO:0000313" key="5">
    <source>
        <dbReference type="Proteomes" id="UP001209878"/>
    </source>
</evidence>
<accession>A0AAD9P486</accession>
<feature type="compositionally biased region" description="Acidic residues" evidence="1">
    <location>
        <begin position="125"/>
        <end position="136"/>
    </location>
</feature>
<feature type="compositionally biased region" description="Acidic residues" evidence="1">
    <location>
        <begin position="273"/>
        <end position="284"/>
    </location>
</feature>
<feature type="compositionally biased region" description="Polar residues" evidence="1">
    <location>
        <begin position="597"/>
        <end position="608"/>
    </location>
</feature>
<feature type="compositionally biased region" description="Basic and acidic residues" evidence="1">
    <location>
        <begin position="137"/>
        <end position="149"/>
    </location>
</feature>
<sequence length="1247" mass="135538">MEAQAETTSKAQTTGSDGCSLSDMSVDEGTPRVPVDGAGDSSGGGGVDVSTVSAEDDVIRTLDIDDSQLSSCTGDAGNDVSDVTCDDSKDNSRTCSKKLTSRLVNSSCEERDEAVSNDIQHDDGEHVEDDSSEMDTDTQKTDDIGDKNSTETNHCTDVVSANNSDTKAPDSDVDLDMSVDVSDDNSKHNDSGEKTPTKNNKENNCDDSFEKNTSDHDDVVAMTDSHKKVSDNVEERRPRKRGGSEPSGKDVESTTSVLKEKLLQGSTSKEYDCKDDDEDYDDDEIDISGIDVSQDDFEVVATLPTKKRQKKRKSQFGTQVQKIPTSVTVADKYYKPFEHDWGREIVIRNTYEEVTPSGKLKSRPSDVYYFTPEKTKLRSMVQITEYLYQTSSPLTIDNFTFQKDPIYKEPYEIVRMAGSHGRRGRPSGSHKSPQPAKHTSKKQPKSSPKKAATASPVVTTPTPRIVGKKVIGKVVVAQADVLKVVPSSSASENKPVIRAVAKKHMGKRGPSKSAATCSVVTPPALKKTKVDDDASSGKDAAGRLCGMDCPGRQGVPPSLHCEMCMCMFHPECVGYSDRSSHGGFVCKACKVVSSSLQNKKKGTNSSSAPGTPVSIVAPPPPPLVRAPTATTSPIIKVSPQRLRVNALPHDTMVIARAGVSLAQPKSAVNGVSGVPSIRFITPHKNSSQVSGQLLTLPPGVTTKLNLKQPLQLRMGGNTFVIPPSCFISTADSVKVLLPPGCLSQGAAQSAASKVNDLNVCASAVTSSSQEISVNSLESRPLPMQLQQPPQLQPSPRLQQTLPQLQQAPQLPLLQPPPQLQPAPQLHQSLGLQRTSQQKPVLCYFQRLHVGFDCMMHIFQYLTVTDLLRAGRVCRTWRNVVSHNSMWRTVRLAGLTVVDWHQATLRLQCHNTQTLDLRGILHCDGDSNRTWHQVTAVLGQLTRLQHLVFGQCPATVLHTVTHFLTQLQSLAAEFISDDRPAEAQTKCCSTKLDVGKFSKLSELRNLKLRGTNGLTLPAFSFTGGLTQLAVLTRLHTLCLTTLRDVSHEEFNFLGSLINLEVLHLGDCTSWTSETYSQLGKLEKLRVLKLMSGGQIPDSGLGHALKTLASLEQLELIEYVIAENLADILKGLSQLKKFSVWTNTETRTSEVNTWVLQAVAQMTFLKQFEWGVTCENVDGVSLAVTPGGSPQKVLCIAVLPSLAAGPQPMFDVSSPANYISINKVVDYMGGFLPHTNIRVFQVPPARRTP</sequence>
<dbReference type="CDD" id="cd00122">
    <property type="entry name" value="MBD"/>
    <property type="match status" value="1"/>
</dbReference>
<proteinExistence type="predicted"/>
<dbReference type="InterPro" id="IPR001739">
    <property type="entry name" value="Methyl_CpG_DNA-bd"/>
</dbReference>
<dbReference type="EMBL" id="JAODUO010000153">
    <property type="protein sequence ID" value="KAK2187852.1"/>
    <property type="molecule type" value="Genomic_DNA"/>
</dbReference>
<dbReference type="InterPro" id="IPR011011">
    <property type="entry name" value="Znf_FYVE_PHD"/>
</dbReference>
<feature type="compositionally biased region" description="Polar residues" evidence="1">
    <location>
        <begin position="150"/>
        <end position="166"/>
    </location>
</feature>
<dbReference type="Gene3D" id="3.80.10.10">
    <property type="entry name" value="Ribonuclease Inhibitor"/>
    <property type="match status" value="1"/>
</dbReference>
<dbReference type="CDD" id="cd15489">
    <property type="entry name" value="PHD_SF"/>
    <property type="match status" value="1"/>
</dbReference>
<dbReference type="Gene3D" id="1.20.1280.50">
    <property type="match status" value="1"/>
</dbReference>
<dbReference type="PROSITE" id="PS50181">
    <property type="entry name" value="FBOX"/>
    <property type="match status" value="1"/>
</dbReference>
<dbReference type="InterPro" id="IPR032675">
    <property type="entry name" value="LRR_dom_sf"/>
</dbReference>
<feature type="domain" description="MBD" evidence="3">
    <location>
        <begin position="327"/>
        <end position="406"/>
    </location>
</feature>
<dbReference type="Pfam" id="PF12937">
    <property type="entry name" value="F-box-like"/>
    <property type="match status" value="1"/>
</dbReference>
<comment type="caution">
    <text evidence="4">The sequence shown here is derived from an EMBL/GenBank/DDBJ whole genome shotgun (WGS) entry which is preliminary data.</text>
</comment>
<name>A0AAD9P486_RIDPI</name>
<feature type="compositionally biased region" description="Polar residues" evidence="1">
    <location>
        <begin position="1"/>
        <end position="23"/>
    </location>
</feature>
<feature type="compositionally biased region" description="Basic and acidic residues" evidence="1">
    <location>
        <begin position="184"/>
        <end position="237"/>
    </location>
</feature>
<evidence type="ECO:0000259" key="3">
    <source>
        <dbReference type="PROSITE" id="PS50982"/>
    </source>
</evidence>
<dbReference type="SUPFAM" id="SSF52047">
    <property type="entry name" value="RNI-like"/>
    <property type="match status" value="1"/>
</dbReference>
<protein>
    <recommendedName>
        <fullName evidence="6">MBD domain-containing protein</fullName>
    </recommendedName>
</protein>
<feature type="compositionally biased region" description="Low complexity" evidence="1">
    <location>
        <begin position="449"/>
        <end position="459"/>
    </location>
</feature>
<dbReference type="SMART" id="SM00391">
    <property type="entry name" value="MBD"/>
    <property type="match status" value="1"/>
</dbReference>
<dbReference type="Gene3D" id="3.30.890.10">
    <property type="entry name" value="Methyl-cpg-binding Protein 2, Chain A"/>
    <property type="match status" value="1"/>
</dbReference>
<dbReference type="InterPro" id="IPR001810">
    <property type="entry name" value="F-box_dom"/>
</dbReference>
<gene>
    <name evidence="4" type="ORF">NP493_153g10010</name>
</gene>
<reference evidence="4" key="1">
    <citation type="journal article" date="2023" name="Mol. Biol. Evol.">
        <title>Third-Generation Sequencing Reveals the Adaptive Role of the Epigenome in Three Deep-Sea Polychaetes.</title>
        <authorList>
            <person name="Perez M."/>
            <person name="Aroh O."/>
            <person name="Sun Y."/>
            <person name="Lan Y."/>
            <person name="Juniper S.K."/>
            <person name="Young C.R."/>
            <person name="Angers B."/>
            <person name="Qian P.Y."/>
        </authorList>
    </citation>
    <scope>NUCLEOTIDE SEQUENCE</scope>
    <source>
        <strain evidence="4">R07B-5</strain>
    </source>
</reference>
<dbReference type="PANTHER" id="PTHR15739:SF5">
    <property type="entry name" value="LD23158P"/>
    <property type="match status" value="1"/>
</dbReference>
<dbReference type="SMART" id="SM00256">
    <property type="entry name" value="FBOX"/>
    <property type="match status" value="1"/>
</dbReference>
<feature type="compositionally biased region" description="Basic residues" evidence="1">
    <location>
        <begin position="438"/>
        <end position="448"/>
    </location>
</feature>
<feature type="domain" description="F-box" evidence="2">
    <location>
        <begin position="843"/>
        <end position="889"/>
    </location>
</feature>
<feature type="compositionally biased region" description="Basic and acidic residues" evidence="1">
    <location>
        <begin position="247"/>
        <end position="262"/>
    </location>
</feature>
<feature type="compositionally biased region" description="Acidic residues" evidence="1">
    <location>
        <begin position="171"/>
        <end position="183"/>
    </location>
</feature>
<dbReference type="Proteomes" id="UP001209878">
    <property type="component" value="Unassembled WGS sequence"/>
</dbReference>
<feature type="region of interest" description="Disordered" evidence="1">
    <location>
        <begin position="419"/>
        <end position="459"/>
    </location>
</feature>
<dbReference type="AlphaFoldDB" id="A0AAD9P486"/>
<evidence type="ECO:0000259" key="2">
    <source>
        <dbReference type="PROSITE" id="PS50181"/>
    </source>
</evidence>